<name>A0A4C2A581_EUMVA</name>
<organism evidence="2 3">
    <name type="scientific">Eumeta variegata</name>
    <name type="common">Bagworm moth</name>
    <name type="synonym">Eumeta japonica</name>
    <dbReference type="NCBI Taxonomy" id="151549"/>
    <lineage>
        <taxon>Eukaryota</taxon>
        <taxon>Metazoa</taxon>
        <taxon>Ecdysozoa</taxon>
        <taxon>Arthropoda</taxon>
        <taxon>Hexapoda</taxon>
        <taxon>Insecta</taxon>
        <taxon>Pterygota</taxon>
        <taxon>Neoptera</taxon>
        <taxon>Endopterygota</taxon>
        <taxon>Lepidoptera</taxon>
        <taxon>Glossata</taxon>
        <taxon>Ditrysia</taxon>
        <taxon>Tineoidea</taxon>
        <taxon>Psychidae</taxon>
        <taxon>Oiketicinae</taxon>
        <taxon>Eumeta</taxon>
    </lineage>
</organism>
<accession>A0A4C2A581</accession>
<evidence type="ECO:0000256" key="1">
    <source>
        <dbReference type="SAM" id="MobiDB-lite"/>
    </source>
</evidence>
<dbReference type="AlphaFoldDB" id="A0A4C2A581"/>
<evidence type="ECO:0000313" key="2">
    <source>
        <dbReference type="EMBL" id="GBP94413.1"/>
    </source>
</evidence>
<dbReference type="OrthoDB" id="193931at2759"/>
<dbReference type="EMBL" id="BGZK01002501">
    <property type="protein sequence ID" value="GBP94413.1"/>
    <property type="molecule type" value="Genomic_DNA"/>
</dbReference>
<evidence type="ECO:0000313" key="3">
    <source>
        <dbReference type="Proteomes" id="UP000299102"/>
    </source>
</evidence>
<comment type="caution">
    <text evidence="2">The sequence shown here is derived from an EMBL/GenBank/DDBJ whole genome shotgun (WGS) entry which is preliminary data.</text>
</comment>
<feature type="region of interest" description="Disordered" evidence="1">
    <location>
        <begin position="1"/>
        <end position="40"/>
    </location>
</feature>
<keyword evidence="3" id="KW-1185">Reference proteome</keyword>
<sequence>MRCAGDVQRSPTFPPTSPRFYFLDSSDHDSDSSVFDTVKSPTSQTSIDAVEQNGIHPLGSSSSVTSGSSGYKYDRLTRGVTIKWQSGQNATTGGSVGRRQRIANSGNELCERVEHVDPLDRTENSRADPIVSPDRVTRAFHYDVIARNHSNMPKEVSLQRTFYISFDFSTYVKAETPDAYVTASNIVLKSSDFSKAVDGVPPSQAPQVWTTRS</sequence>
<reference evidence="2 3" key="1">
    <citation type="journal article" date="2019" name="Commun. Biol.">
        <title>The bagworm genome reveals a unique fibroin gene that provides high tensile strength.</title>
        <authorList>
            <person name="Kono N."/>
            <person name="Nakamura H."/>
            <person name="Ohtoshi R."/>
            <person name="Tomita M."/>
            <person name="Numata K."/>
            <person name="Arakawa K."/>
        </authorList>
    </citation>
    <scope>NUCLEOTIDE SEQUENCE [LARGE SCALE GENOMIC DNA]</scope>
</reference>
<dbReference type="Proteomes" id="UP000299102">
    <property type="component" value="Unassembled WGS sequence"/>
</dbReference>
<protein>
    <submittedName>
        <fullName evidence="2">Uncharacterized protein</fullName>
    </submittedName>
</protein>
<proteinExistence type="predicted"/>
<gene>
    <name evidence="2" type="ORF">EVAR_65669_1</name>
</gene>